<sequence>MEYQDYINFFSANRSKEDLLMDLDTILRNDFKLIINDEFYFSFIEDINNCGFFFNQSLQFYSFSEERDFRNISVVNENFSKEYGELFKGLVAFGQDVFGNQFAFHTEKGGVVSFDIETAVQTIVAESFEEWLIKLNDDLNYIAGISYVDEWKEHNDLSWNQRIIGKMPFVLGGAYGLENFNASTFPNYIACNAHLAKQVYNLKDGEKIKLVIREDG</sequence>
<proteinExistence type="predicted"/>
<protein>
    <submittedName>
        <fullName evidence="2">SMI1/KNR4 family protein</fullName>
    </submittedName>
</protein>
<name>A0ABT3IEI4_9BACT</name>
<dbReference type="InterPro" id="IPR018958">
    <property type="entry name" value="Knr4/Smi1-like_dom"/>
</dbReference>
<dbReference type="Pfam" id="PF09346">
    <property type="entry name" value="SMI1_KNR4"/>
    <property type="match status" value="1"/>
</dbReference>
<dbReference type="SUPFAM" id="SSF160631">
    <property type="entry name" value="SMI1/KNR4-like"/>
    <property type="match status" value="1"/>
</dbReference>
<evidence type="ECO:0000259" key="1">
    <source>
        <dbReference type="Pfam" id="PF09346"/>
    </source>
</evidence>
<evidence type="ECO:0000313" key="2">
    <source>
        <dbReference type="EMBL" id="MCW3482368.1"/>
    </source>
</evidence>
<reference evidence="2 3" key="1">
    <citation type="submission" date="2022-10" db="EMBL/GenBank/DDBJ databases">
        <title>Chitinophaga nivalis PC15 sp. nov., isolated from Pyeongchang county, South Korea.</title>
        <authorList>
            <person name="Trinh H.N."/>
        </authorList>
    </citation>
    <scope>NUCLEOTIDE SEQUENCE [LARGE SCALE GENOMIC DNA]</scope>
    <source>
        <strain evidence="2 3">PC14</strain>
    </source>
</reference>
<keyword evidence="3" id="KW-1185">Reference proteome</keyword>
<feature type="domain" description="Knr4/Smi1-like" evidence="1">
    <location>
        <begin position="42"/>
        <end position="133"/>
    </location>
</feature>
<comment type="caution">
    <text evidence="2">The sequence shown here is derived from an EMBL/GenBank/DDBJ whole genome shotgun (WGS) entry which is preliminary data.</text>
</comment>
<dbReference type="RefSeq" id="WP_264726695.1">
    <property type="nucleotide sequence ID" value="NZ_JAPDNR010000001.1"/>
</dbReference>
<dbReference type="EMBL" id="JAPDNS010000001">
    <property type="protein sequence ID" value="MCW3482368.1"/>
    <property type="molecule type" value="Genomic_DNA"/>
</dbReference>
<dbReference type="Gene3D" id="3.40.1580.10">
    <property type="entry name" value="SMI1/KNR4-like"/>
    <property type="match status" value="1"/>
</dbReference>
<organism evidence="2 3">
    <name type="scientific">Chitinophaga nivalis</name>
    <dbReference type="NCBI Taxonomy" id="2991709"/>
    <lineage>
        <taxon>Bacteria</taxon>
        <taxon>Pseudomonadati</taxon>
        <taxon>Bacteroidota</taxon>
        <taxon>Chitinophagia</taxon>
        <taxon>Chitinophagales</taxon>
        <taxon>Chitinophagaceae</taxon>
        <taxon>Chitinophaga</taxon>
    </lineage>
</organism>
<evidence type="ECO:0000313" key="3">
    <source>
        <dbReference type="Proteomes" id="UP001207742"/>
    </source>
</evidence>
<gene>
    <name evidence="2" type="ORF">OL497_00545</name>
</gene>
<accession>A0ABT3IEI4</accession>
<dbReference type="InterPro" id="IPR037883">
    <property type="entry name" value="Knr4/Smi1-like_sf"/>
</dbReference>
<dbReference type="Proteomes" id="UP001207742">
    <property type="component" value="Unassembled WGS sequence"/>
</dbReference>